<dbReference type="RefSeq" id="WP_068554684.1">
    <property type="nucleotide sequence ID" value="NZ_LOEE01000014.1"/>
</dbReference>
<dbReference type="Proteomes" id="UP000070456">
    <property type="component" value="Unassembled WGS sequence"/>
</dbReference>
<dbReference type="Pfam" id="PF13539">
    <property type="entry name" value="Peptidase_M15_4"/>
    <property type="match status" value="1"/>
</dbReference>
<dbReference type="PROSITE" id="PS51257">
    <property type="entry name" value="PROKAR_LIPOPROTEIN"/>
    <property type="match status" value="1"/>
</dbReference>
<dbReference type="EMBL" id="LOEE01000014">
    <property type="protein sequence ID" value="KXG77469.1"/>
    <property type="molecule type" value="Genomic_DNA"/>
</dbReference>
<proteinExistence type="predicted"/>
<name>A0A140LA94_9FIRM</name>
<protein>
    <recommendedName>
        <fullName evidence="1">Peptidase M15C domain-containing protein</fullName>
    </recommendedName>
</protein>
<dbReference type="PATRIC" id="fig|520762.4.peg.516"/>
<dbReference type="Gene3D" id="3.30.1380.10">
    <property type="match status" value="1"/>
</dbReference>
<gene>
    <name evidence="2" type="ORF">AN619_04540</name>
</gene>
<sequence>MKKITVSLMFFCVFFLTGCVEKESLQNKASEDSRAAVYDITMKRDLLCLMMAYPEHIDGIERGGDGLVHVVMKSGKRILYDDQKAKGPGEKLGNPDLQDMMEQIYPLSDIKDLMDENFDPGRARVYALFQEVYGRTKEQVQSNLTNVSIGNRRYPFNRNNGASEALQAAMKEITSLAEKQPEIYPFVFPVNGTFHYRVIAGTNQLSPHAFGVAIDLNRNDRDYWKWVPRKEGQKRLDAYPREIVRIFEKHYFIWGGKWGHFDILHFEYRPEIILKAKHFSDQPVLNKPWHNGLENMDDRVKGYIRYIEDVFKNSPST</sequence>
<reference evidence="2" key="1">
    <citation type="submission" date="2015-12" db="EMBL/GenBank/DDBJ databases">
        <title>Draft genome sequence of the thermoanaerobe Thermotalea metallivorans, an isolate from the runoff channel of the Great Artesian Basin, Australia.</title>
        <authorList>
            <person name="Patel B.K."/>
        </authorList>
    </citation>
    <scope>NUCLEOTIDE SEQUENCE [LARGE SCALE GENOMIC DNA]</scope>
    <source>
        <strain evidence="2">B2-1</strain>
    </source>
</reference>
<dbReference type="OrthoDB" id="9799970at2"/>
<dbReference type="AlphaFoldDB" id="A0A140LA94"/>
<dbReference type="GO" id="GO:0008233">
    <property type="term" value="F:peptidase activity"/>
    <property type="evidence" value="ECO:0007669"/>
    <property type="project" value="InterPro"/>
</dbReference>
<evidence type="ECO:0000313" key="3">
    <source>
        <dbReference type="Proteomes" id="UP000070456"/>
    </source>
</evidence>
<comment type="caution">
    <text evidence="2">The sequence shown here is derived from an EMBL/GenBank/DDBJ whole genome shotgun (WGS) entry which is preliminary data.</text>
</comment>
<accession>A0A140LA94</accession>
<organism evidence="2 3">
    <name type="scientific">Thermotalea metallivorans</name>
    <dbReference type="NCBI Taxonomy" id="520762"/>
    <lineage>
        <taxon>Bacteria</taxon>
        <taxon>Bacillati</taxon>
        <taxon>Bacillota</taxon>
        <taxon>Clostridia</taxon>
        <taxon>Peptostreptococcales</taxon>
        <taxon>Thermotaleaceae</taxon>
        <taxon>Thermotalea</taxon>
    </lineage>
</organism>
<dbReference type="STRING" id="520762.AN619_04540"/>
<evidence type="ECO:0000313" key="2">
    <source>
        <dbReference type="EMBL" id="KXG77469.1"/>
    </source>
</evidence>
<keyword evidence="3" id="KW-1185">Reference proteome</keyword>
<feature type="domain" description="Peptidase M15C" evidence="1">
    <location>
        <begin position="201"/>
        <end position="268"/>
    </location>
</feature>
<evidence type="ECO:0000259" key="1">
    <source>
        <dbReference type="Pfam" id="PF13539"/>
    </source>
</evidence>
<dbReference type="SUPFAM" id="SSF55166">
    <property type="entry name" value="Hedgehog/DD-peptidase"/>
    <property type="match status" value="1"/>
</dbReference>
<dbReference type="InterPro" id="IPR039561">
    <property type="entry name" value="Peptidase_M15C"/>
</dbReference>
<dbReference type="InterPro" id="IPR009045">
    <property type="entry name" value="Zn_M74/Hedgehog-like"/>
</dbReference>